<evidence type="ECO:0000313" key="1">
    <source>
        <dbReference type="EMBL" id="SFN48917.1"/>
    </source>
</evidence>
<evidence type="ECO:0000313" key="2">
    <source>
        <dbReference type="Proteomes" id="UP000198575"/>
    </source>
</evidence>
<dbReference type="EMBL" id="FOVF01000025">
    <property type="protein sequence ID" value="SFN48917.1"/>
    <property type="molecule type" value="Genomic_DNA"/>
</dbReference>
<sequence>MSRRNSIRARTDWQVALLPVALVLLGGCAAGPKSSGSDSLAGIDHSGRMRGYIESKRVTDFCPDQASRRDDERCVVTRGFDYSRGVTIVRTYDPNGVLIATQEPPGADLSLTDVERARVEALVRSDPRISDIVNAPDVVLWHGGFVMREPGDKYCDRGSRCIRVIAAIHGGDDVILHSVVDLMTDRVVYPKYVPSGKSVARHSDGG</sequence>
<dbReference type="Proteomes" id="UP000198575">
    <property type="component" value="Unassembled WGS sequence"/>
</dbReference>
<organism evidence="1 2">
    <name type="scientific">Dokdonella immobilis</name>
    <dbReference type="NCBI Taxonomy" id="578942"/>
    <lineage>
        <taxon>Bacteria</taxon>
        <taxon>Pseudomonadati</taxon>
        <taxon>Pseudomonadota</taxon>
        <taxon>Gammaproteobacteria</taxon>
        <taxon>Lysobacterales</taxon>
        <taxon>Rhodanobacteraceae</taxon>
        <taxon>Dokdonella</taxon>
    </lineage>
</organism>
<keyword evidence="2" id="KW-1185">Reference proteome</keyword>
<accession>A0A1I4ZFG8</accession>
<gene>
    <name evidence="1" type="ORF">SAMN05216289_12538</name>
</gene>
<dbReference type="AlphaFoldDB" id="A0A1I4ZFG8"/>
<reference evidence="1 2" key="1">
    <citation type="submission" date="2016-10" db="EMBL/GenBank/DDBJ databases">
        <authorList>
            <person name="de Groot N.N."/>
        </authorList>
    </citation>
    <scope>NUCLEOTIDE SEQUENCE [LARGE SCALE GENOMIC DNA]</scope>
    <source>
        <strain evidence="1 2">CGMCC 1.7659</strain>
    </source>
</reference>
<dbReference type="RefSeq" id="WP_092409398.1">
    <property type="nucleotide sequence ID" value="NZ_FOVF01000025.1"/>
</dbReference>
<proteinExistence type="predicted"/>
<dbReference type="STRING" id="578942.SAMN05216289_12538"/>
<name>A0A1I4ZFG8_9GAMM</name>
<dbReference type="PROSITE" id="PS51257">
    <property type="entry name" value="PROKAR_LIPOPROTEIN"/>
    <property type="match status" value="1"/>
</dbReference>
<protein>
    <submittedName>
        <fullName evidence="1">Uncharacterized protein</fullName>
    </submittedName>
</protein>
<dbReference type="OrthoDB" id="5957484at2"/>